<dbReference type="PANTHER" id="PTHR33064:SF37">
    <property type="entry name" value="RIBONUCLEASE H"/>
    <property type="match status" value="1"/>
</dbReference>
<dbReference type="AlphaFoldDB" id="A0A7J6NB16"/>
<dbReference type="PANTHER" id="PTHR33064">
    <property type="entry name" value="POL PROTEIN"/>
    <property type="match status" value="1"/>
</dbReference>
<evidence type="ECO:0000313" key="4">
    <source>
        <dbReference type="Proteomes" id="UP000541610"/>
    </source>
</evidence>
<dbReference type="Proteomes" id="UP000574390">
    <property type="component" value="Unassembled WGS sequence"/>
</dbReference>
<feature type="compositionally biased region" description="Low complexity" evidence="1">
    <location>
        <begin position="200"/>
        <end position="213"/>
    </location>
</feature>
<dbReference type="Gene3D" id="3.10.10.10">
    <property type="entry name" value="HIV Type 1 Reverse Transcriptase, subunit A, domain 1"/>
    <property type="match status" value="1"/>
</dbReference>
<accession>A0A7J6NB16</accession>
<organism evidence="2 4">
    <name type="scientific">Perkinsus olseni</name>
    <name type="common">Perkinsus atlanticus</name>
    <dbReference type="NCBI Taxonomy" id="32597"/>
    <lineage>
        <taxon>Eukaryota</taxon>
        <taxon>Sar</taxon>
        <taxon>Alveolata</taxon>
        <taxon>Perkinsozoa</taxon>
        <taxon>Perkinsea</taxon>
        <taxon>Perkinsida</taxon>
        <taxon>Perkinsidae</taxon>
        <taxon>Perkinsus</taxon>
    </lineage>
</organism>
<reference evidence="4 5" key="1">
    <citation type="submission" date="2020-04" db="EMBL/GenBank/DDBJ databases">
        <title>Perkinsus olseni comparative genomics.</title>
        <authorList>
            <person name="Bogema D.R."/>
        </authorList>
    </citation>
    <scope>NUCLEOTIDE SEQUENCE [LARGE SCALE GENOMIC DNA]</scope>
    <source>
        <strain evidence="2">00978-12</strain>
        <strain evidence="3">ATCC PRA-205</strain>
    </source>
</reference>
<dbReference type="InterPro" id="IPR043502">
    <property type="entry name" value="DNA/RNA_pol_sf"/>
</dbReference>
<sequence length="715" mass="79543">MPLTEEDLDQIRGILNPAPQEDVASSVFDTDPSKWTDVFEYYAKALDKAINDTEPFTNVQQFRQWMPRLTRARDSLRLAGVQAEGCAISDRTWKDIVWNRDHADATPLEKEMMRMTGTLTEAIKGMAESNKTMAKEVSAVISRRGAATYGPPRKGGKGVVCYNCGKTGAMLVRLTPQAGRKISQDPLYLITEIKKPILNSSSSDSDASTVCSDSEIESSPRSKPREVAPPSTSTAEDRLLEDNELYSVYYRAAGHYEVVAKRTPAPQSPDVRQRQWRPMRLNDLVDEAYKDMREYEAVTPWNNDVPVAATRLFVVETGHRDRGVVDLRDYNAECGGSIPEPASIREVMSALRNKGHYSVGQLDLTRAYYSIHFTVAEGAAYPAFYYRDKVYRFTRLPMGWVHSSRVLGICVRDLLDSTPVKEGCIRRVYADNLCYSSPSDELTRAAMQSDRDALNSKGFLIKDEAFEVLDTLSSIKMLGYVVYREDDVTRLKCKERSLPLVTNRRSLLSIAGKAYDELGIIGAGAYKGALCSMAGTGVTPDRKRESMTWPVVGSMYTTAVKIRSALEKTANKSVVWAPPADAKVKLYTDASGTGWGVKALYEAGARTQVLLRISGRWSGRYRAAGMPTKEALAMLKGALITPAGWTSKDAPMEICTDSATTIAGLERVRRGEAMKDTAIVYRRRLLDLYELPHVRPYVMVKVHTKDNLADGLSRL</sequence>
<dbReference type="EMBL" id="JABANM010036957">
    <property type="protein sequence ID" value="KAF4686095.1"/>
    <property type="molecule type" value="Genomic_DNA"/>
</dbReference>
<evidence type="ECO:0000313" key="2">
    <source>
        <dbReference type="EMBL" id="KAF4681073.1"/>
    </source>
</evidence>
<proteinExistence type="predicted"/>
<dbReference type="OrthoDB" id="10424917at2759"/>
<dbReference type="InterPro" id="IPR051320">
    <property type="entry name" value="Viral_Replic_Matur_Polypro"/>
</dbReference>
<feature type="region of interest" description="Disordered" evidence="1">
    <location>
        <begin position="199"/>
        <end position="238"/>
    </location>
</feature>
<evidence type="ECO:0000313" key="3">
    <source>
        <dbReference type="EMBL" id="KAF4686095.1"/>
    </source>
</evidence>
<evidence type="ECO:0000313" key="5">
    <source>
        <dbReference type="Proteomes" id="UP000574390"/>
    </source>
</evidence>
<dbReference type="EMBL" id="JABANP010000546">
    <property type="protein sequence ID" value="KAF4681073.1"/>
    <property type="molecule type" value="Genomic_DNA"/>
</dbReference>
<dbReference type="InterPro" id="IPR043128">
    <property type="entry name" value="Rev_trsase/Diguanyl_cyclase"/>
</dbReference>
<protein>
    <submittedName>
        <fullName evidence="2">Uncharacterized protein</fullName>
    </submittedName>
</protein>
<comment type="caution">
    <text evidence="2">The sequence shown here is derived from an EMBL/GenBank/DDBJ whole genome shotgun (WGS) entry which is preliminary data.</text>
</comment>
<dbReference type="Gene3D" id="3.30.70.270">
    <property type="match status" value="1"/>
</dbReference>
<gene>
    <name evidence="2" type="ORF">FOZ60_012604</name>
    <name evidence="3" type="ORF">FOZ62_031771</name>
</gene>
<dbReference type="SUPFAM" id="SSF56672">
    <property type="entry name" value="DNA/RNA polymerases"/>
    <property type="match status" value="1"/>
</dbReference>
<dbReference type="Proteomes" id="UP000541610">
    <property type="component" value="Unassembled WGS sequence"/>
</dbReference>
<name>A0A7J6NB16_PEROL</name>
<evidence type="ECO:0000256" key="1">
    <source>
        <dbReference type="SAM" id="MobiDB-lite"/>
    </source>
</evidence>